<evidence type="ECO:0000313" key="4">
    <source>
        <dbReference type="Proteomes" id="UP000540506"/>
    </source>
</evidence>
<proteinExistence type="predicted"/>
<reference evidence="3 4" key="1">
    <citation type="submission" date="2020-08" db="EMBL/GenBank/DDBJ databases">
        <title>Sequencing the genomes of 1000 actinobacteria strains.</title>
        <authorList>
            <person name="Klenk H.-P."/>
        </authorList>
    </citation>
    <scope>NUCLEOTIDE SEQUENCE [LARGE SCALE GENOMIC DNA]</scope>
    <source>
        <strain evidence="3 4">DSM 41654</strain>
    </source>
</reference>
<name>A0A7W7R724_KITKI</name>
<comment type="caution">
    <text evidence="3">The sequence shown here is derived from an EMBL/GenBank/DDBJ whole genome shotgun (WGS) entry which is preliminary data.</text>
</comment>
<feature type="region of interest" description="Disordered" evidence="1">
    <location>
        <begin position="1"/>
        <end position="38"/>
    </location>
</feature>
<feature type="transmembrane region" description="Helical" evidence="2">
    <location>
        <begin position="162"/>
        <end position="184"/>
    </location>
</feature>
<evidence type="ECO:0000313" key="3">
    <source>
        <dbReference type="EMBL" id="MBB4926288.1"/>
    </source>
</evidence>
<sequence length="200" mass="21086">MKPPVPAATRAPAQPLAPVPSPAPAPTRPSTAPRHSRAGRLAGPVLDVALVHGLLGWLYIAAWAATRPDTLAGSLTSWLPLRRDTFGALCFALSALAHLTRGLRPPGPPWRAQARAAGQPRDRVTAVLRTLVGYPLLAWAYLCVNSLTHPQTIDRRLTHFAAVPTEGTAAVGCFALSAAALLALRLRAGGRREEAGHDGH</sequence>
<evidence type="ECO:0000256" key="1">
    <source>
        <dbReference type="SAM" id="MobiDB-lite"/>
    </source>
</evidence>
<feature type="transmembrane region" description="Helical" evidence="2">
    <location>
        <begin position="44"/>
        <end position="65"/>
    </location>
</feature>
<organism evidence="3 4">
    <name type="scientific">Kitasatospora kifunensis</name>
    <name type="common">Streptomyces kifunensis</name>
    <dbReference type="NCBI Taxonomy" id="58351"/>
    <lineage>
        <taxon>Bacteria</taxon>
        <taxon>Bacillati</taxon>
        <taxon>Actinomycetota</taxon>
        <taxon>Actinomycetes</taxon>
        <taxon>Kitasatosporales</taxon>
        <taxon>Streptomycetaceae</taxon>
        <taxon>Kitasatospora</taxon>
    </lineage>
</organism>
<keyword evidence="4" id="KW-1185">Reference proteome</keyword>
<dbReference type="EMBL" id="JACHJV010000001">
    <property type="protein sequence ID" value="MBB4926288.1"/>
    <property type="molecule type" value="Genomic_DNA"/>
</dbReference>
<feature type="transmembrane region" description="Helical" evidence="2">
    <location>
        <begin position="124"/>
        <end position="142"/>
    </location>
</feature>
<dbReference type="AlphaFoldDB" id="A0A7W7R724"/>
<dbReference type="RefSeq" id="WP_184939338.1">
    <property type="nucleotide sequence ID" value="NZ_JACHJV010000001.1"/>
</dbReference>
<gene>
    <name evidence="3" type="ORF">FHR34_005281</name>
</gene>
<dbReference type="Proteomes" id="UP000540506">
    <property type="component" value="Unassembled WGS sequence"/>
</dbReference>
<protein>
    <submittedName>
        <fullName evidence="3">Uncharacterized protein</fullName>
    </submittedName>
</protein>
<keyword evidence="2" id="KW-0472">Membrane</keyword>
<feature type="compositionally biased region" description="Pro residues" evidence="1">
    <location>
        <begin position="15"/>
        <end position="27"/>
    </location>
</feature>
<keyword evidence="2" id="KW-0812">Transmembrane</keyword>
<evidence type="ECO:0000256" key="2">
    <source>
        <dbReference type="SAM" id="Phobius"/>
    </source>
</evidence>
<accession>A0A7W7R724</accession>
<keyword evidence="2" id="KW-1133">Transmembrane helix</keyword>